<comment type="caution">
    <text evidence="3">The sequence shown here is derived from an EMBL/GenBank/DDBJ whole genome shotgun (WGS) entry which is preliminary data.</text>
</comment>
<dbReference type="InterPro" id="IPR036291">
    <property type="entry name" value="NAD(P)-bd_dom_sf"/>
</dbReference>
<dbReference type="SUPFAM" id="SSF51735">
    <property type="entry name" value="NAD(P)-binding Rossmann-fold domains"/>
    <property type="match status" value="1"/>
</dbReference>
<evidence type="ECO:0000259" key="2">
    <source>
        <dbReference type="Pfam" id="PF22725"/>
    </source>
</evidence>
<dbReference type="EMBL" id="BBXV01000008">
    <property type="protein sequence ID" value="GAQ16620.1"/>
    <property type="molecule type" value="Genomic_DNA"/>
</dbReference>
<dbReference type="GO" id="GO:0000166">
    <property type="term" value="F:nucleotide binding"/>
    <property type="evidence" value="ECO:0007669"/>
    <property type="project" value="InterPro"/>
</dbReference>
<dbReference type="Pfam" id="PF01408">
    <property type="entry name" value="GFO_IDH_MocA"/>
    <property type="match status" value="1"/>
</dbReference>
<dbReference type="AlphaFoldDB" id="A0A0U9HC68"/>
<accession>A0A0U9HC68</accession>
<evidence type="ECO:0000259" key="1">
    <source>
        <dbReference type="Pfam" id="PF01408"/>
    </source>
</evidence>
<proteinExistence type="predicted"/>
<dbReference type="InterPro" id="IPR055170">
    <property type="entry name" value="GFO_IDH_MocA-like_dom"/>
</dbReference>
<reference evidence="3 4" key="2">
    <citation type="journal article" date="2016" name="Genome Announc.">
        <title>Draft Genome Sequence of Oceanobacillus picturae Heshi-B3, Isolated from Fermented Rice Bran in a Traditional Japanese Seafood Dish.</title>
        <authorList>
            <person name="Akuzawa S."/>
            <person name="Nagaoka J."/>
            <person name="Kanekatsu M."/>
            <person name="Kanesaki Y."/>
            <person name="Suzuki T."/>
        </authorList>
    </citation>
    <scope>NUCLEOTIDE SEQUENCE [LARGE SCALE GENOMIC DNA]</scope>
    <source>
        <strain evidence="3 4">Heshi-B3</strain>
    </source>
</reference>
<gene>
    <name evidence="3" type="ORF">OPHB3_0544</name>
</gene>
<dbReference type="Gene3D" id="3.30.360.10">
    <property type="entry name" value="Dihydrodipicolinate Reductase, domain 2"/>
    <property type="match status" value="1"/>
</dbReference>
<dbReference type="SUPFAM" id="SSF55347">
    <property type="entry name" value="Glyceraldehyde-3-phosphate dehydrogenase-like, C-terminal domain"/>
    <property type="match status" value="1"/>
</dbReference>
<feature type="domain" description="GFO/IDH/MocA-like oxidoreductase" evidence="2">
    <location>
        <begin position="140"/>
        <end position="250"/>
    </location>
</feature>
<organism evidence="3 4">
    <name type="scientific">Oceanobacillus picturae</name>
    <dbReference type="NCBI Taxonomy" id="171693"/>
    <lineage>
        <taxon>Bacteria</taxon>
        <taxon>Bacillati</taxon>
        <taxon>Bacillota</taxon>
        <taxon>Bacilli</taxon>
        <taxon>Bacillales</taxon>
        <taxon>Bacillaceae</taxon>
        <taxon>Oceanobacillus</taxon>
    </lineage>
</organism>
<name>A0A0U9HC68_9BACI</name>
<dbReference type="Proteomes" id="UP000052946">
    <property type="component" value="Unassembled WGS sequence"/>
</dbReference>
<reference evidence="4" key="1">
    <citation type="submission" date="2015-07" db="EMBL/GenBank/DDBJ databases">
        <title>Draft Genome Sequence of Oceanobacillus picturae Heshi-B3 that Was Isolated from Fermented Rice Bran with Aging Salted Mackerel, Which Was Named Heshiko as Traditional Fermented Seafood in Japan.</title>
        <authorList>
            <person name="Akuzawa S."/>
            <person name="Nakagawa J."/>
            <person name="Kanekatsu T."/>
            <person name="Kanesaki Y."/>
            <person name="Suzuki T."/>
        </authorList>
    </citation>
    <scope>NUCLEOTIDE SEQUENCE [LARGE SCALE GENOMIC DNA]</scope>
    <source>
        <strain evidence="4">Heshi-B3</strain>
    </source>
</reference>
<dbReference type="PANTHER" id="PTHR43054:SF1">
    <property type="entry name" value="SCYLLO-INOSITOL 2-DEHYDROGENASE (NADP(+)) IOLU"/>
    <property type="match status" value="1"/>
</dbReference>
<dbReference type="Pfam" id="PF22725">
    <property type="entry name" value="GFO_IDH_MocA_C3"/>
    <property type="match status" value="1"/>
</dbReference>
<dbReference type="Gene3D" id="3.40.50.720">
    <property type="entry name" value="NAD(P)-binding Rossmann-like Domain"/>
    <property type="match status" value="1"/>
</dbReference>
<sequence length="329" mass="37276">MIKMKFSTIGTSWITESFIAAAKQSGSAELHAVYSRTEESAKAFAEKNGAKQWFSNLEAMLQDEESDFIYIASPNRMHYEHMIMCMENGKHVFCEKPMVLNESQWNHVQETAKEKGVFVFEGFRHLYSPNYKKLKDQLAQVGQVRSVMLQYVQYSSKYDAFKEGKAPNVFSKEFAGGAIMDLGVYPLSLALDLFGEPNNINYFPVLLSNGTDGSGTLVLSYNEFVVTILCSKIAQGTAPSEIHGEDGALRMDHVAPIEQLSFYDRKTKETTELAERQEQLDMIYEAQAFVKMVKEQNLEEHAAGLERSRQVAKWTSEARKQHNILFPGE</sequence>
<dbReference type="PANTHER" id="PTHR43054">
    <property type="match status" value="1"/>
</dbReference>
<dbReference type="OrthoDB" id="9815825at2"/>
<evidence type="ECO:0000313" key="3">
    <source>
        <dbReference type="EMBL" id="GAQ16620.1"/>
    </source>
</evidence>
<dbReference type="InterPro" id="IPR000683">
    <property type="entry name" value="Gfo/Idh/MocA-like_OxRdtase_N"/>
</dbReference>
<protein>
    <submittedName>
        <fullName evidence="3">Oxidoreductase</fullName>
    </submittedName>
</protein>
<evidence type="ECO:0000313" key="4">
    <source>
        <dbReference type="Proteomes" id="UP000052946"/>
    </source>
</evidence>
<feature type="domain" description="Gfo/Idh/MocA-like oxidoreductase N-terminal" evidence="1">
    <location>
        <begin position="6"/>
        <end position="123"/>
    </location>
</feature>